<protein>
    <submittedName>
        <fullName evidence="3">NHL repeat containing protein</fullName>
    </submittedName>
</protein>
<gene>
    <name evidence="3" type="ordered locus">Cycma_2166</name>
</gene>
<dbReference type="PANTHER" id="PTHR10680:SF38">
    <property type="entry name" value="BLL1368 PROTEIN"/>
    <property type="match status" value="1"/>
</dbReference>
<name>G0J3T7_CYCMS</name>
<organism evidence="3 4">
    <name type="scientific">Cyclobacterium marinum (strain ATCC 25205 / DSM 745 / LMG 13164 / NCIMB 1802)</name>
    <name type="common">Flectobacillus marinus</name>
    <dbReference type="NCBI Taxonomy" id="880070"/>
    <lineage>
        <taxon>Bacteria</taxon>
        <taxon>Pseudomonadati</taxon>
        <taxon>Bacteroidota</taxon>
        <taxon>Cytophagia</taxon>
        <taxon>Cytophagales</taxon>
        <taxon>Cyclobacteriaceae</taxon>
        <taxon>Cyclobacterium</taxon>
    </lineage>
</organism>
<accession>G0J3T7</accession>
<evidence type="ECO:0000256" key="1">
    <source>
        <dbReference type="ARBA" id="ARBA00022729"/>
    </source>
</evidence>
<dbReference type="HOGENOM" id="CLU_037899_0_0_10"/>
<dbReference type="eggNOG" id="COG3391">
    <property type="taxonomic scope" value="Bacteria"/>
</dbReference>
<keyword evidence="1" id="KW-0732">Signal</keyword>
<dbReference type="STRING" id="880070.Cycma_2166"/>
<dbReference type="KEGG" id="cmr:Cycma_2166"/>
<sequence length="354" mass="39894">MHSRRKFIQKFITGGAVITAGLPLFNINSNAAQLQKDLLGHGDFQYRVEKNWSKAERSKHPVNNCHEMVLDKTNRLILLTDHPKNNVLIYDTSGKILDSWTLGFSGAHGLSISAESGEEFLFITDTGLGKVVKCTMDGKILMELDHPGKIGAYNEQTFYRPTETAIGPNGDIYVADGYGSQFILQYDQAGQFIRKFGGDSFLQPDKFKQAHGVAIDYRDPVNPTLLCSARIKNTFKRFTLDGEYLEDIYLPGAFISRPVLDEQNLYSGVCFGMEDGNYNMHLNKGFVTILDENNKVISNPGGTRPTYNNGKLDLMLQEEAVFKHCHDVCLDRDKNLYVCQWNADGVYPYKLHRV</sequence>
<dbReference type="SUPFAM" id="SSF101898">
    <property type="entry name" value="NHL repeat"/>
    <property type="match status" value="1"/>
</dbReference>
<dbReference type="AlphaFoldDB" id="G0J3T7"/>
<evidence type="ECO:0000256" key="2">
    <source>
        <dbReference type="ARBA" id="ARBA00023180"/>
    </source>
</evidence>
<reference evidence="4" key="1">
    <citation type="submission" date="2011-07" db="EMBL/GenBank/DDBJ databases">
        <title>The complete genome of Cyclobacterium marinum DSM 745.</title>
        <authorList>
            <person name="Lucas S."/>
            <person name="Han J."/>
            <person name="Lapidus A."/>
            <person name="Bruce D."/>
            <person name="Goodwin L."/>
            <person name="Pitluck S."/>
            <person name="Peters L."/>
            <person name="Kyrpides N."/>
            <person name="Mavromatis K."/>
            <person name="Ivanova N."/>
            <person name="Ovchinnikova G."/>
            <person name="Chertkov O."/>
            <person name="Detter J.C."/>
            <person name="Tapia R."/>
            <person name="Han C."/>
            <person name="Land M."/>
            <person name="Hauser L."/>
            <person name="Markowitz V."/>
            <person name="Cheng J.-F."/>
            <person name="Hugenholtz P."/>
            <person name="Woyke T."/>
            <person name="Wu D."/>
            <person name="Tindall B."/>
            <person name="Schuetze A."/>
            <person name="Brambilla E."/>
            <person name="Klenk H.-P."/>
            <person name="Eisen J.A."/>
        </authorList>
    </citation>
    <scope>NUCLEOTIDE SEQUENCE [LARGE SCALE GENOMIC DNA]</scope>
    <source>
        <strain evidence="4">ATCC 25205 / DSM 745 / LMG 13164 / NCIMB 1802</strain>
    </source>
</reference>
<evidence type="ECO:0000313" key="4">
    <source>
        <dbReference type="Proteomes" id="UP000001635"/>
    </source>
</evidence>
<dbReference type="EMBL" id="CP002955">
    <property type="protein sequence ID" value="AEL25911.1"/>
    <property type="molecule type" value="Genomic_DNA"/>
</dbReference>
<keyword evidence="2" id="KW-0325">Glycoprotein</keyword>
<dbReference type="OrthoDB" id="9799230at2"/>
<dbReference type="PANTHER" id="PTHR10680">
    <property type="entry name" value="PEPTIDYL-GLYCINE ALPHA-AMIDATING MONOOXYGENASE"/>
    <property type="match status" value="1"/>
</dbReference>
<dbReference type="Gene3D" id="2.120.10.30">
    <property type="entry name" value="TolB, C-terminal domain"/>
    <property type="match status" value="1"/>
</dbReference>
<dbReference type="InterPro" id="IPR011042">
    <property type="entry name" value="6-blade_b-propeller_TolB-like"/>
</dbReference>
<dbReference type="RefSeq" id="WP_014020204.1">
    <property type="nucleotide sequence ID" value="NC_015914.1"/>
</dbReference>
<evidence type="ECO:0000313" key="3">
    <source>
        <dbReference type="EMBL" id="AEL25911.1"/>
    </source>
</evidence>
<proteinExistence type="predicted"/>
<keyword evidence="4" id="KW-1185">Reference proteome</keyword>
<dbReference type="Proteomes" id="UP000001635">
    <property type="component" value="Chromosome"/>
</dbReference>